<feature type="binding site" evidence="6">
    <location>
        <position position="120"/>
    </location>
    <ligand>
        <name>substrate</name>
    </ligand>
</feature>
<dbReference type="Gene3D" id="3.40.710.10">
    <property type="entry name" value="DD-peptidase/beta-lactamase superfamily"/>
    <property type="match status" value="1"/>
</dbReference>
<evidence type="ECO:0000313" key="8">
    <source>
        <dbReference type="Proteomes" id="UP001310692"/>
    </source>
</evidence>
<feature type="binding site" evidence="6">
    <location>
        <position position="246"/>
    </location>
    <ligand>
        <name>substrate</name>
    </ligand>
</feature>
<dbReference type="HAMAP" id="MF_00313">
    <property type="entry name" value="Glutaminase"/>
    <property type="match status" value="1"/>
</dbReference>
<feature type="binding site" evidence="6">
    <location>
        <position position="264"/>
    </location>
    <ligand>
        <name>substrate</name>
    </ligand>
</feature>
<dbReference type="InterPro" id="IPR012338">
    <property type="entry name" value="Beta-lactam/transpept-like"/>
</dbReference>
<dbReference type="PANTHER" id="PTHR12544:SF29">
    <property type="entry name" value="GLUTAMINASE"/>
    <property type="match status" value="1"/>
</dbReference>
<dbReference type="PANTHER" id="PTHR12544">
    <property type="entry name" value="GLUTAMINASE"/>
    <property type="match status" value="1"/>
</dbReference>
<feature type="binding site" evidence="6">
    <location>
        <position position="195"/>
    </location>
    <ligand>
        <name>substrate</name>
    </ligand>
</feature>
<keyword evidence="8" id="KW-1185">Reference proteome</keyword>
<evidence type="ECO:0000256" key="1">
    <source>
        <dbReference type="ARBA" id="ARBA00011076"/>
    </source>
</evidence>
<keyword evidence="4 6" id="KW-0378">Hydrolase</keyword>
<accession>A0ABU7LUP6</accession>
<dbReference type="Pfam" id="PF04960">
    <property type="entry name" value="Glutaminase"/>
    <property type="match status" value="1"/>
</dbReference>
<comment type="caution">
    <text evidence="7">The sequence shown here is derived from an EMBL/GenBank/DDBJ whole genome shotgun (WGS) entry which is preliminary data.</text>
</comment>
<organism evidence="7 8">
    <name type="scientific">Hyphobacterium marinum</name>
    <dbReference type="NCBI Taxonomy" id="3116574"/>
    <lineage>
        <taxon>Bacteria</taxon>
        <taxon>Pseudomonadati</taxon>
        <taxon>Pseudomonadota</taxon>
        <taxon>Alphaproteobacteria</taxon>
        <taxon>Maricaulales</taxon>
        <taxon>Maricaulaceae</taxon>
        <taxon>Hyphobacterium</taxon>
    </lineage>
</organism>
<keyword evidence="6" id="KW-0007">Acetylation</keyword>
<dbReference type="NCBIfam" id="TIGR03814">
    <property type="entry name" value="Gln_ase"/>
    <property type="match status" value="1"/>
</dbReference>
<dbReference type="GO" id="GO:0004359">
    <property type="term" value="F:glutaminase activity"/>
    <property type="evidence" value="ECO:0007669"/>
    <property type="project" value="UniProtKB-EC"/>
</dbReference>
<dbReference type="InterPro" id="IPR015868">
    <property type="entry name" value="Glutaminase"/>
</dbReference>
<reference evidence="7 8" key="1">
    <citation type="submission" date="2024-01" db="EMBL/GenBank/DDBJ databases">
        <title>Hyphobacterium bacterium isolated from marine sediment.</title>
        <authorList>
            <person name="Zhao S."/>
        </authorList>
    </citation>
    <scope>NUCLEOTIDE SEQUENCE [LARGE SCALE GENOMIC DNA]</scope>
    <source>
        <strain evidence="7 8">Y60-23</strain>
    </source>
</reference>
<dbReference type="RefSeq" id="WP_330194806.1">
    <property type="nucleotide sequence ID" value="NZ_JAZDRO010000001.1"/>
</dbReference>
<evidence type="ECO:0000313" key="7">
    <source>
        <dbReference type="EMBL" id="MEE2565268.1"/>
    </source>
</evidence>
<dbReference type="SUPFAM" id="SSF56601">
    <property type="entry name" value="beta-lactamase/transpeptidase-like"/>
    <property type="match status" value="1"/>
</dbReference>
<dbReference type="NCBIfam" id="NF002132">
    <property type="entry name" value="PRK00971.1-1"/>
    <property type="match status" value="1"/>
</dbReference>
<feature type="binding site" evidence="6">
    <location>
        <position position="69"/>
    </location>
    <ligand>
        <name>substrate</name>
    </ligand>
</feature>
<comment type="similarity">
    <text evidence="1 6">Belongs to the glutaminase family.</text>
</comment>
<sequence>MPEQTPADFDVLLDRIAATARAEIGKGQVADYIPALARIPAGKFGIAVCAVDGAEWTTGDAREAFSIQSISKVLTLLLAMETIGPDAVWSRVGREPSGTPFNSLVQLEGERGIPRNPFINAGALVVTDCLTAQTVSPAYQLLTMARRWSGNPDLAFDESVARSEAEHGHRNAAIAHFLKSQGNLKSKVEDVLHVYYRQCALAMSCLDLARAFLPLANKGQTLDGRSLIPPLRVKRVNSLLLTCGLYDGVGNFAFRVGIPAKSGVGGGIVAVIPGRYSICVWSPELDELGNSLPGTAALEAFTDATQSSIF</sequence>
<dbReference type="EMBL" id="JAZDRO010000001">
    <property type="protein sequence ID" value="MEE2565268.1"/>
    <property type="molecule type" value="Genomic_DNA"/>
</dbReference>
<evidence type="ECO:0000256" key="4">
    <source>
        <dbReference type="ARBA" id="ARBA00022801"/>
    </source>
</evidence>
<evidence type="ECO:0000256" key="3">
    <source>
        <dbReference type="ARBA" id="ARBA00012918"/>
    </source>
</evidence>
<comment type="subunit">
    <text evidence="2 6">Homotetramer.</text>
</comment>
<comment type="catalytic activity">
    <reaction evidence="5 6">
        <text>L-glutamine + H2O = L-glutamate + NH4(+)</text>
        <dbReference type="Rhea" id="RHEA:15889"/>
        <dbReference type="ChEBI" id="CHEBI:15377"/>
        <dbReference type="ChEBI" id="CHEBI:28938"/>
        <dbReference type="ChEBI" id="CHEBI:29985"/>
        <dbReference type="ChEBI" id="CHEBI:58359"/>
        <dbReference type="EC" id="3.5.1.2"/>
    </reaction>
</comment>
<evidence type="ECO:0000256" key="6">
    <source>
        <dbReference type="HAMAP-Rule" id="MF_00313"/>
    </source>
</evidence>
<protein>
    <recommendedName>
        <fullName evidence="3 6">Glutaminase</fullName>
        <ecNumber evidence="3 6">3.5.1.2</ecNumber>
    </recommendedName>
</protein>
<name>A0ABU7LUP6_9PROT</name>
<gene>
    <name evidence="6" type="primary">glsA</name>
    <name evidence="7" type="ORF">V0U35_01140</name>
</gene>
<feature type="binding site" evidence="6">
    <location>
        <position position="164"/>
    </location>
    <ligand>
        <name>substrate</name>
    </ligand>
</feature>
<evidence type="ECO:0000256" key="2">
    <source>
        <dbReference type="ARBA" id="ARBA00011881"/>
    </source>
</evidence>
<dbReference type="NCBIfam" id="NF002133">
    <property type="entry name" value="PRK00971.1-2"/>
    <property type="match status" value="1"/>
</dbReference>
<dbReference type="EC" id="3.5.1.2" evidence="3 6"/>
<feature type="binding site" evidence="6">
    <location>
        <position position="171"/>
    </location>
    <ligand>
        <name>substrate</name>
    </ligand>
</feature>
<proteinExistence type="inferred from homology"/>
<dbReference type="Proteomes" id="UP001310692">
    <property type="component" value="Unassembled WGS sequence"/>
</dbReference>
<evidence type="ECO:0000256" key="5">
    <source>
        <dbReference type="ARBA" id="ARBA00049534"/>
    </source>
</evidence>